<dbReference type="RefSeq" id="WP_167942330.1">
    <property type="nucleotide sequence ID" value="NZ_JAATJA010000004.1"/>
</dbReference>
<evidence type="ECO:0000313" key="3">
    <source>
        <dbReference type="Proteomes" id="UP000580856"/>
    </source>
</evidence>
<comment type="caution">
    <text evidence="2">The sequence shown here is derived from an EMBL/GenBank/DDBJ whole genome shotgun (WGS) entry which is preliminary data.</text>
</comment>
<protein>
    <submittedName>
        <fullName evidence="2">Uncharacterized protein</fullName>
    </submittedName>
</protein>
<name>A0A846QUN8_9BACT</name>
<accession>A0A846QUN8</accession>
<keyword evidence="1" id="KW-0472">Membrane</keyword>
<gene>
    <name evidence="2" type="ORF">GGQ74_002942</name>
</gene>
<dbReference type="EMBL" id="JAATJA010000004">
    <property type="protein sequence ID" value="NJB69245.1"/>
    <property type="molecule type" value="Genomic_DNA"/>
</dbReference>
<feature type="transmembrane region" description="Helical" evidence="1">
    <location>
        <begin position="12"/>
        <end position="33"/>
    </location>
</feature>
<evidence type="ECO:0000313" key="2">
    <source>
        <dbReference type="EMBL" id="NJB69245.1"/>
    </source>
</evidence>
<keyword evidence="1" id="KW-0812">Transmembrane</keyword>
<evidence type="ECO:0000256" key="1">
    <source>
        <dbReference type="SAM" id="Phobius"/>
    </source>
</evidence>
<reference evidence="2 3" key="1">
    <citation type="submission" date="2020-03" db="EMBL/GenBank/DDBJ databases">
        <title>Genomic Encyclopedia of Type Strains, Phase IV (KMG-IV): sequencing the most valuable type-strain genomes for metagenomic binning, comparative biology and taxonomic classification.</title>
        <authorList>
            <person name="Goeker M."/>
        </authorList>
    </citation>
    <scope>NUCLEOTIDE SEQUENCE [LARGE SCALE GENOMIC DNA]</scope>
    <source>
        <strain evidence="2 3">DSM 24233</strain>
    </source>
</reference>
<organism evidence="2 3">
    <name type="scientific">Desulfobaculum xiamenense</name>
    <dbReference type="NCBI Taxonomy" id="995050"/>
    <lineage>
        <taxon>Bacteria</taxon>
        <taxon>Pseudomonadati</taxon>
        <taxon>Thermodesulfobacteriota</taxon>
        <taxon>Desulfovibrionia</taxon>
        <taxon>Desulfovibrionales</taxon>
        <taxon>Desulfovibrionaceae</taxon>
        <taxon>Desulfobaculum</taxon>
    </lineage>
</organism>
<dbReference type="Proteomes" id="UP000580856">
    <property type="component" value="Unassembled WGS sequence"/>
</dbReference>
<feature type="transmembrane region" description="Helical" evidence="1">
    <location>
        <begin position="64"/>
        <end position="82"/>
    </location>
</feature>
<proteinExistence type="predicted"/>
<keyword evidence="1" id="KW-1133">Transmembrane helix</keyword>
<keyword evidence="3" id="KW-1185">Reference proteome</keyword>
<dbReference type="AlphaFoldDB" id="A0A846QUN8"/>
<sequence length="101" mass="11313">MGPVLRNWMRHFLWSLCAVCYVGSMPVIVYQLLGQGRSWPGLFVRTAVLPGGEWRAHVVWDSPGLVAVACAALVAAGIYATWRRHDFLSYRESRFRSAGGF</sequence>